<dbReference type="Proteomes" id="UP000076603">
    <property type="component" value="Unassembled WGS sequence"/>
</dbReference>
<dbReference type="EMBL" id="LWAE01000001">
    <property type="protein sequence ID" value="KZL94341.1"/>
    <property type="molecule type" value="Genomic_DNA"/>
</dbReference>
<proteinExistence type="predicted"/>
<accession>A0A162UVZ1</accession>
<name>A0A162UVZ1_9CLOT</name>
<dbReference type="RefSeq" id="WP_066619743.1">
    <property type="nucleotide sequence ID" value="NZ_FQXL01000074.1"/>
</dbReference>
<dbReference type="PATRIC" id="fig|1121326.3.peg.1364"/>
<protein>
    <submittedName>
        <fullName evidence="1">Uncharacterized protein</fullName>
    </submittedName>
</protein>
<reference evidence="1 2" key="1">
    <citation type="submission" date="2016-04" db="EMBL/GenBank/DDBJ databases">
        <title>Genome sequence of Clostridium magnum DSM 2767.</title>
        <authorList>
            <person name="Poehlein A."/>
            <person name="Uhlig R."/>
            <person name="Fischer R."/>
            <person name="Bahl H."/>
            <person name="Daniel R."/>
        </authorList>
    </citation>
    <scope>NUCLEOTIDE SEQUENCE [LARGE SCALE GENOMIC DNA]</scope>
    <source>
        <strain evidence="1 2">DSM 2767</strain>
    </source>
</reference>
<sequence length="165" mass="19839">MKENREEYQSKITKEITQKLNLDMTKEYSIDEVNELLDKHNMRGGILQFIPTKPHTAQRIIDTLVCMDMSITDAVHKNLGIYEDKSKCDYCENYFSEEETKMFQLTNVKDSPILCEECRRKNKYKIQFIDFKLRISKEEREQFVCEELEYGIDYSDYIERLNMKK</sequence>
<comment type="caution">
    <text evidence="1">The sequence shown here is derived from an EMBL/GenBank/DDBJ whole genome shotgun (WGS) entry which is preliminary data.</text>
</comment>
<gene>
    <name evidence="1" type="ORF">CLMAG_13940</name>
</gene>
<dbReference type="STRING" id="1121326.CLMAG_13940"/>
<keyword evidence="2" id="KW-1185">Reference proteome</keyword>
<dbReference type="AlphaFoldDB" id="A0A162UVZ1"/>
<evidence type="ECO:0000313" key="1">
    <source>
        <dbReference type="EMBL" id="KZL94341.1"/>
    </source>
</evidence>
<organism evidence="1 2">
    <name type="scientific">Clostridium magnum DSM 2767</name>
    <dbReference type="NCBI Taxonomy" id="1121326"/>
    <lineage>
        <taxon>Bacteria</taxon>
        <taxon>Bacillati</taxon>
        <taxon>Bacillota</taxon>
        <taxon>Clostridia</taxon>
        <taxon>Eubacteriales</taxon>
        <taxon>Clostridiaceae</taxon>
        <taxon>Clostridium</taxon>
    </lineage>
</organism>
<evidence type="ECO:0000313" key="2">
    <source>
        <dbReference type="Proteomes" id="UP000076603"/>
    </source>
</evidence>